<gene>
    <name evidence="9" type="primary">LOC115214398</name>
</gene>
<feature type="transmembrane region" description="Helical" evidence="7">
    <location>
        <begin position="254"/>
        <end position="274"/>
    </location>
</feature>
<evidence type="ECO:0000313" key="9">
    <source>
        <dbReference type="RefSeq" id="XP_036360292.1"/>
    </source>
</evidence>
<dbReference type="Pfam" id="PF00854">
    <property type="entry name" value="PTR2"/>
    <property type="match status" value="1"/>
</dbReference>
<dbReference type="Gene3D" id="1.20.1250.20">
    <property type="entry name" value="MFS general substrate transporter like domains"/>
    <property type="match status" value="1"/>
</dbReference>
<evidence type="ECO:0000256" key="4">
    <source>
        <dbReference type="ARBA" id="ARBA00022856"/>
    </source>
</evidence>
<dbReference type="InterPro" id="IPR036259">
    <property type="entry name" value="MFS_trans_sf"/>
</dbReference>
<dbReference type="RefSeq" id="XP_036360292.1">
    <property type="nucleotide sequence ID" value="XM_036504399.1"/>
</dbReference>
<dbReference type="PANTHER" id="PTHR11654">
    <property type="entry name" value="OLIGOPEPTIDE TRANSPORTER-RELATED"/>
    <property type="match status" value="1"/>
</dbReference>
<evidence type="ECO:0000256" key="3">
    <source>
        <dbReference type="ARBA" id="ARBA00022692"/>
    </source>
</evidence>
<evidence type="ECO:0000256" key="6">
    <source>
        <dbReference type="ARBA" id="ARBA00023136"/>
    </source>
</evidence>
<feature type="transmembrane region" description="Helical" evidence="7">
    <location>
        <begin position="171"/>
        <end position="191"/>
    </location>
</feature>
<dbReference type="GO" id="GO:0016020">
    <property type="term" value="C:membrane"/>
    <property type="evidence" value="ECO:0007669"/>
    <property type="project" value="UniProtKB-SubCell"/>
</dbReference>
<accession>A0A7E6EZY9</accession>
<dbReference type="InterPro" id="IPR000109">
    <property type="entry name" value="POT_fam"/>
</dbReference>
<dbReference type="KEGG" id="osn:115214398"/>
<reference evidence="9" key="1">
    <citation type="submission" date="2025-08" db="UniProtKB">
        <authorList>
            <consortium name="RefSeq"/>
        </authorList>
    </citation>
    <scope>IDENTIFICATION</scope>
</reference>
<evidence type="ECO:0000256" key="7">
    <source>
        <dbReference type="SAM" id="Phobius"/>
    </source>
</evidence>
<name>A0A7E6EZY9_9MOLL</name>
<feature type="transmembrane region" description="Helical" evidence="7">
    <location>
        <begin position="212"/>
        <end position="234"/>
    </location>
</feature>
<feature type="transmembrane region" description="Helical" evidence="7">
    <location>
        <begin position="88"/>
        <end position="106"/>
    </location>
</feature>
<dbReference type="GO" id="GO:0022857">
    <property type="term" value="F:transmembrane transporter activity"/>
    <property type="evidence" value="ECO:0007669"/>
    <property type="project" value="InterPro"/>
</dbReference>
<sequence>MDCDIEESVKSCRFCALAAKSPLVKFQPWPKTDSSWIRLHIDFSGPLNGAYYLIVVDSYTKFYWFIHVGALIAYSCVALVQQNISFEIGYLIPFLSMLFAMVALVSGRNIYRHSYPAGSALLQSAKIIREGIKRHKLVKNQARSQGRKISSLDAAKKENGGSFDAETVDGVLSSLKVLPVFIAIIFYWAIYSQMSSTYFLQGTVMDISINGAPMSVAVLNVFNVVIVLILIPILDFVYKYLQKIGKNPTPLQRMGFGLVLTALSVAVAGIVEIFRVKELRAHGGVVQLLANKPYNASHVSIFAQIPQFALIGFGEVFTSIAVLSQQLSQYSVYFFFLRFGICIFPSTGKFERIGHGNLPVH</sequence>
<evidence type="ECO:0000256" key="5">
    <source>
        <dbReference type="ARBA" id="ARBA00022989"/>
    </source>
</evidence>
<keyword evidence="4" id="KW-0571">Peptide transport</keyword>
<comment type="subcellular location">
    <subcellularLocation>
        <location evidence="1">Membrane</location>
        <topology evidence="1">Multi-pass membrane protein</topology>
    </subcellularLocation>
</comment>
<feature type="transmembrane region" description="Helical" evidence="7">
    <location>
        <begin position="62"/>
        <end position="81"/>
    </location>
</feature>
<keyword evidence="6 7" id="KW-0472">Membrane</keyword>
<evidence type="ECO:0000256" key="2">
    <source>
        <dbReference type="ARBA" id="ARBA00005982"/>
    </source>
</evidence>
<keyword evidence="4" id="KW-0813">Transport</keyword>
<keyword evidence="4" id="KW-0653">Protein transport</keyword>
<evidence type="ECO:0000256" key="1">
    <source>
        <dbReference type="ARBA" id="ARBA00004141"/>
    </source>
</evidence>
<keyword evidence="3 7" id="KW-0812">Transmembrane</keyword>
<protein>
    <submittedName>
        <fullName evidence="9">Solute carrier family 15 member 4-like</fullName>
    </submittedName>
</protein>
<organism evidence="8 9">
    <name type="scientific">Octopus sinensis</name>
    <name type="common">East Asian common octopus</name>
    <dbReference type="NCBI Taxonomy" id="2607531"/>
    <lineage>
        <taxon>Eukaryota</taxon>
        <taxon>Metazoa</taxon>
        <taxon>Spiralia</taxon>
        <taxon>Lophotrochozoa</taxon>
        <taxon>Mollusca</taxon>
        <taxon>Cephalopoda</taxon>
        <taxon>Coleoidea</taxon>
        <taxon>Octopodiformes</taxon>
        <taxon>Octopoda</taxon>
        <taxon>Incirrata</taxon>
        <taxon>Octopodidae</taxon>
        <taxon>Octopus</taxon>
    </lineage>
</organism>
<comment type="similarity">
    <text evidence="2">Belongs to the major facilitator superfamily. Proton-dependent oligopeptide transporter (POT/PTR) (TC 2.A.17) family.</text>
</comment>
<keyword evidence="8" id="KW-1185">Reference proteome</keyword>
<dbReference type="Proteomes" id="UP000515154">
    <property type="component" value="Linkage group LG7"/>
</dbReference>
<dbReference type="GO" id="GO:0015833">
    <property type="term" value="P:peptide transport"/>
    <property type="evidence" value="ECO:0007669"/>
    <property type="project" value="UniProtKB-KW"/>
</dbReference>
<keyword evidence="5 7" id="KW-1133">Transmembrane helix</keyword>
<evidence type="ECO:0000313" key="8">
    <source>
        <dbReference type="Proteomes" id="UP000515154"/>
    </source>
</evidence>
<proteinExistence type="inferred from homology"/>
<dbReference type="SUPFAM" id="SSF103473">
    <property type="entry name" value="MFS general substrate transporter"/>
    <property type="match status" value="1"/>
</dbReference>
<dbReference type="AlphaFoldDB" id="A0A7E6EZY9"/>